<sequence length="141" mass="15802">MALIPQNTLPGLPEELLEKIVRYATKSNSPIDTSVLKLDGVQKRGGTKRWQGAFNFVDDVAERPRIKHLQIELPFTLTAHWGARRARPKHGREHHEVLLDVAEVYPNLRSLTLSLQHSARRGRSVISSMAGVPVTGQEALR</sequence>
<dbReference type="EMBL" id="JAVFHQ010000026">
    <property type="protein sequence ID" value="KAK4544256.1"/>
    <property type="molecule type" value="Genomic_DNA"/>
</dbReference>
<gene>
    <name evidence="1" type="ORF">LTR36_004466</name>
</gene>
<accession>A0AAV9JH42</accession>
<proteinExistence type="predicted"/>
<organism evidence="1 2">
    <name type="scientific">Oleoguttula mirabilis</name>
    <dbReference type="NCBI Taxonomy" id="1507867"/>
    <lineage>
        <taxon>Eukaryota</taxon>
        <taxon>Fungi</taxon>
        <taxon>Dikarya</taxon>
        <taxon>Ascomycota</taxon>
        <taxon>Pezizomycotina</taxon>
        <taxon>Dothideomycetes</taxon>
        <taxon>Dothideomycetidae</taxon>
        <taxon>Mycosphaerellales</taxon>
        <taxon>Teratosphaeriaceae</taxon>
        <taxon>Oleoguttula</taxon>
    </lineage>
</organism>
<evidence type="ECO:0000313" key="1">
    <source>
        <dbReference type="EMBL" id="KAK4544256.1"/>
    </source>
</evidence>
<name>A0AAV9JH42_9PEZI</name>
<reference evidence="1 2" key="1">
    <citation type="submission" date="2021-11" db="EMBL/GenBank/DDBJ databases">
        <title>Black yeast isolated from Biological Soil Crust.</title>
        <authorList>
            <person name="Kurbessoian T."/>
        </authorList>
    </citation>
    <scope>NUCLEOTIDE SEQUENCE [LARGE SCALE GENOMIC DNA]</scope>
    <source>
        <strain evidence="1 2">CCFEE 5522</strain>
    </source>
</reference>
<dbReference type="Proteomes" id="UP001324427">
    <property type="component" value="Unassembled WGS sequence"/>
</dbReference>
<evidence type="ECO:0008006" key="3">
    <source>
        <dbReference type="Google" id="ProtNLM"/>
    </source>
</evidence>
<keyword evidence="2" id="KW-1185">Reference proteome</keyword>
<comment type="caution">
    <text evidence="1">The sequence shown here is derived from an EMBL/GenBank/DDBJ whole genome shotgun (WGS) entry which is preliminary data.</text>
</comment>
<protein>
    <recommendedName>
        <fullName evidence="3">F-box domain-containing protein</fullName>
    </recommendedName>
</protein>
<evidence type="ECO:0000313" key="2">
    <source>
        <dbReference type="Proteomes" id="UP001324427"/>
    </source>
</evidence>
<dbReference type="AlphaFoldDB" id="A0AAV9JH42"/>